<protein>
    <submittedName>
        <fullName evidence="8">Transporter, major facilitator family protein</fullName>
    </submittedName>
</protein>
<feature type="transmembrane region" description="Helical" evidence="6">
    <location>
        <begin position="246"/>
        <end position="268"/>
    </location>
</feature>
<dbReference type="Gene3D" id="1.20.1250.20">
    <property type="entry name" value="MFS general substrate transporter like domains"/>
    <property type="match status" value="2"/>
</dbReference>
<feature type="transmembrane region" description="Helical" evidence="6">
    <location>
        <begin position="333"/>
        <end position="355"/>
    </location>
</feature>
<evidence type="ECO:0000256" key="5">
    <source>
        <dbReference type="ARBA" id="ARBA00023136"/>
    </source>
</evidence>
<accession>E7RW14</accession>
<organism evidence="8 9">
    <name type="scientific">Lautropia mirabilis ATCC 51599</name>
    <dbReference type="NCBI Taxonomy" id="887898"/>
    <lineage>
        <taxon>Bacteria</taxon>
        <taxon>Pseudomonadati</taxon>
        <taxon>Pseudomonadota</taxon>
        <taxon>Betaproteobacteria</taxon>
        <taxon>Burkholderiales</taxon>
        <taxon>Burkholderiaceae</taxon>
        <taxon>Lautropia</taxon>
    </lineage>
</organism>
<feature type="transmembrane region" description="Helical" evidence="6">
    <location>
        <begin position="150"/>
        <end position="173"/>
    </location>
</feature>
<feature type="transmembrane region" description="Helical" evidence="6">
    <location>
        <begin position="309"/>
        <end position="327"/>
    </location>
</feature>
<dbReference type="PANTHER" id="PTHR23519">
    <property type="entry name" value="AUTOPHAGY-RELATED PROTEIN 22"/>
    <property type="match status" value="1"/>
</dbReference>
<feature type="transmembrane region" description="Helical" evidence="6">
    <location>
        <begin position="89"/>
        <end position="107"/>
    </location>
</feature>
<feature type="transmembrane region" description="Helical" evidence="6">
    <location>
        <begin position="56"/>
        <end position="77"/>
    </location>
</feature>
<feature type="transmembrane region" description="Helical" evidence="6">
    <location>
        <begin position="401"/>
        <end position="418"/>
    </location>
</feature>
<dbReference type="Proteomes" id="UP000011021">
    <property type="component" value="Unassembled WGS sequence"/>
</dbReference>
<dbReference type="RefSeq" id="WP_005673185.1">
    <property type="nucleotide sequence ID" value="NZ_CP146288.1"/>
</dbReference>
<dbReference type="GO" id="GO:0012505">
    <property type="term" value="C:endomembrane system"/>
    <property type="evidence" value="ECO:0007669"/>
    <property type="project" value="UniProtKB-SubCell"/>
</dbReference>
<dbReference type="EMBL" id="AEQP01000003">
    <property type="protein sequence ID" value="EFV95497.1"/>
    <property type="molecule type" value="Genomic_DNA"/>
</dbReference>
<feature type="transmembrane region" description="Helical" evidence="6">
    <location>
        <begin position="280"/>
        <end position="300"/>
    </location>
</feature>
<dbReference type="AlphaFoldDB" id="E7RW14"/>
<evidence type="ECO:0000313" key="9">
    <source>
        <dbReference type="Proteomes" id="UP000011021"/>
    </source>
</evidence>
<evidence type="ECO:0000256" key="4">
    <source>
        <dbReference type="ARBA" id="ARBA00022989"/>
    </source>
</evidence>
<keyword evidence="5 6" id="KW-0472">Membrane</keyword>
<dbReference type="PROSITE" id="PS50850">
    <property type="entry name" value="MFS"/>
    <property type="match status" value="1"/>
</dbReference>
<dbReference type="GO" id="GO:0022857">
    <property type="term" value="F:transmembrane transporter activity"/>
    <property type="evidence" value="ECO:0007669"/>
    <property type="project" value="InterPro"/>
</dbReference>
<dbReference type="PANTHER" id="PTHR23519:SF1">
    <property type="entry name" value="AUTOPHAGY-RELATED PROTEIN 22"/>
    <property type="match status" value="1"/>
</dbReference>
<feature type="transmembrane region" description="Helical" evidence="6">
    <location>
        <begin position="113"/>
        <end position="138"/>
    </location>
</feature>
<comment type="caution">
    <text evidence="8">The sequence shown here is derived from an EMBL/GenBank/DDBJ whole genome shotgun (WGS) entry which is preliminary data.</text>
</comment>
<sequence>MNLFDQRALRDGVTKGEVLAWAGYDFANSGYTTVVTTAVFSAYFVGVVAGNASWATFLWTFILGLSNLAVMLTMPAIGARVDARASRKAWLLSVTLVCVACVVGLYWVHAGDILPAVLLIIVSNYCYALGETFCAAYLPELAQPDAMGRVSGWGWSFGYVGGMLALGVSLAWVSHVQAGGGDAEAFVPGTMLITAIIYLLAALPMFLFVRDRAEPCVQDADSAVLSVFDIRTSWRRVRDFIDFRRLLLVGFFFNAGVFVVISLTAVYAEQVMHFEPKQTMMLFFVVNIAAALGAFLFGYLEDRVGHRRALGLTLVGWIAVVALAVMADSDTVFWAAAMLAGLCMGSSQSAGRALAGALAPSHRLGEFYGLWAFATRSAAIVGPLTYGIISWATEGNHRGALLFTGCFFVAALALLAYVDIARGVCRARADDASAIHAEASS</sequence>
<dbReference type="SUPFAM" id="SSF103473">
    <property type="entry name" value="MFS general substrate transporter"/>
    <property type="match status" value="1"/>
</dbReference>
<dbReference type="InterPro" id="IPR050495">
    <property type="entry name" value="ATG22/LtaA_families"/>
</dbReference>
<keyword evidence="3 6" id="KW-0812">Transmembrane</keyword>
<dbReference type="HOGENOM" id="CLU_017518_3_1_4"/>
<name>E7RW14_9BURK</name>
<evidence type="ECO:0000259" key="7">
    <source>
        <dbReference type="PROSITE" id="PS50850"/>
    </source>
</evidence>
<evidence type="ECO:0000256" key="1">
    <source>
        <dbReference type="ARBA" id="ARBA00004127"/>
    </source>
</evidence>
<feature type="transmembrane region" description="Helical" evidence="6">
    <location>
        <begin position="31"/>
        <end position="50"/>
    </location>
</feature>
<reference evidence="8 9" key="1">
    <citation type="submission" date="2010-12" db="EMBL/GenBank/DDBJ databases">
        <authorList>
            <person name="Muzny D."/>
            <person name="Qin X."/>
            <person name="Deng J."/>
            <person name="Jiang H."/>
            <person name="Liu Y."/>
            <person name="Qu J."/>
            <person name="Song X.-Z."/>
            <person name="Zhang L."/>
            <person name="Thornton R."/>
            <person name="Coyle M."/>
            <person name="Francisco L."/>
            <person name="Jackson L."/>
            <person name="Javaid M."/>
            <person name="Korchina V."/>
            <person name="Kovar C."/>
            <person name="Mata R."/>
            <person name="Mathew T."/>
            <person name="Ngo R."/>
            <person name="Nguyen L."/>
            <person name="Nguyen N."/>
            <person name="Okwuonu G."/>
            <person name="Ongeri F."/>
            <person name="Pham C."/>
            <person name="Simmons D."/>
            <person name="Wilczek-Boney K."/>
            <person name="Hale W."/>
            <person name="Jakkamsetti A."/>
            <person name="Pham P."/>
            <person name="Ruth R."/>
            <person name="San Lucas F."/>
            <person name="Warren J."/>
            <person name="Zhang J."/>
            <person name="Zhao Z."/>
            <person name="Zhou C."/>
            <person name="Zhu D."/>
            <person name="Lee S."/>
            <person name="Bess C."/>
            <person name="Blankenburg K."/>
            <person name="Forbes L."/>
            <person name="Fu Q."/>
            <person name="Gubbala S."/>
            <person name="Hirani K."/>
            <person name="Jayaseelan J.C."/>
            <person name="Lara F."/>
            <person name="Munidasa M."/>
            <person name="Palculict T."/>
            <person name="Patil S."/>
            <person name="Pu L.-L."/>
            <person name="Saada N."/>
            <person name="Tang L."/>
            <person name="Weissenberger G."/>
            <person name="Zhu Y."/>
            <person name="Hemphill L."/>
            <person name="Shang Y."/>
            <person name="Youmans B."/>
            <person name="Ayvaz T."/>
            <person name="Ross M."/>
            <person name="Santibanez J."/>
            <person name="Aqrawi P."/>
            <person name="Gross S."/>
            <person name="Joshi V."/>
            <person name="Fowler G."/>
            <person name="Nazareth L."/>
            <person name="Reid J."/>
            <person name="Worley K."/>
            <person name="Petrosino J."/>
            <person name="Highlander S."/>
            <person name="Gibbs R."/>
        </authorList>
    </citation>
    <scope>NUCLEOTIDE SEQUENCE [LARGE SCALE GENOMIC DNA]</scope>
    <source>
        <strain evidence="8 9">ATCC 51599</strain>
    </source>
</reference>
<dbReference type="eggNOG" id="COG2270">
    <property type="taxonomic scope" value="Bacteria"/>
</dbReference>
<feature type="transmembrane region" description="Helical" evidence="6">
    <location>
        <begin position="367"/>
        <end position="389"/>
    </location>
</feature>
<gene>
    <name evidence="8" type="ORF">HMPREF0551_0985</name>
</gene>
<dbReference type="InterPro" id="IPR020846">
    <property type="entry name" value="MFS_dom"/>
</dbReference>
<evidence type="ECO:0000256" key="2">
    <source>
        <dbReference type="ARBA" id="ARBA00022448"/>
    </source>
</evidence>
<dbReference type="InterPro" id="IPR024671">
    <property type="entry name" value="Atg22-like"/>
</dbReference>
<keyword evidence="2" id="KW-0813">Transport</keyword>
<dbReference type="InterPro" id="IPR036259">
    <property type="entry name" value="MFS_trans_sf"/>
</dbReference>
<comment type="subcellular location">
    <subcellularLocation>
        <location evidence="1">Endomembrane system</location>
        <topology evidence="1">Multi-pass membrane protein</topology>
    </subcellularLocation>
</comment>
<dbReference type="Pfam" id="PF11700">
    <property type="entry name" value="ATG22"/>
    <property type="match status" value="1"/>
</dbReference>
<keyword evidence="9" id="KW-1185">Reference proteome</keyword>
<evidence type="ECO:0000313" key="8">
    <source>
        <dbReference type="EMBL" id="EFV95497.1"/>
    </source>
</evidence>
<evidence type="ECO:0000256" key="6">
    <source>
        <dbReference type="SAM" id="Phobius"/>
    </source>
</evidence>
<keyword evidence="4 6" id="KW-1133">Transmembrane helix</keyword>
<feature type="transmembrane region" description="Helical" evidence="6">
    <location>
        <begin position="185"/>
        <end position="209"/>
    </location>
</feature>
<feature type="domain" description="Major facilitator superfamily (MFS) profile" evidence="7">
    <location>
        <begin position="243"/>
        <end position="441"/>
    </location>
</feature>
<evidence type="ECO:0000256" key="3">
    <source>
        <dbReference type="ARBA" id="ARBA00022692"/>
    </source>
</evidence>
<dbReference type="STRING" id="887898.HMPREF0551_0985"/>
<proteinExistence type="predicted"/>